<dbReference type="RefSeq" id="XP_005852310.1">
    <property type="nucleotide sequence ID" value="XM_005852248.1"/>
</dbReference>
<dbReference type="GO" id="GO:0005930">
    <property type="term" value="C:axoneme"/>
    <property type="evidence" value="ECO:0007669"/>
    <property type="project" value="UniProtKB-SubCell"/>
</dbReference>
<keyword evidence="7" id="KW-0732">Signal</keyword>
<dbReference type="InterPro" id="IPR050647">
    <property type="entry name" value="Plant_LRR-RLKs"/>
</dbReference>
<keyword evidence="6" id="KW-1133">Transmembrane helix</keyword>
<keyword evidence="4" id="KW-0067">ATP-binding</keyword>
<feature type="compositionally biased region" description="Low complexity" evidence="5">
    <location>
        <begin position="96"/>
        <end position="113"/>
    </location>
</feature>
<evidence type="ECO:0000256" key="1">
    <source>
        <dbReference type="ARBA" id="ARBA00004430"/>
    </source>
</evidence>
<organism evidence="10">
    <name type="scientific">Chlorella variabilis</name>
    <name type="common">Green alga</name>
    <dbReference type="NCBI Taxonomy" id="554065"/>
    <lineage>
        <taxon>Eukaryota</taxon>
        <taxon>Viridiplantae</taxon>
        <taxon>Chlorophyta</taxon>
        <taxon>core chlorophytes</taxon>
        <taxon>Trebouxiophyceae</taxon>
        <taxon>Chlorellales</taxon>
        <taxon>Chlorellaceae</taxon>
        <taxon>Chlorella clade</taxon>
        <taxon>Chlorella</taxon>
    </lineage>
</organism>
<dbReference type="GeneID" id="17350098"/>
<evidence type="ECO:0000313" key="9">
    <source>
        <dbReference type="EMBL" id="EFN50664.1"/>
    </source>
</evidence>
<feature type="binding site" evidence="4">
    <location>
        <position position="705"/>
    </location>
    <ligand>
        <name>ATP</name>
        <dbReference type="ChEBI" id="CHEBI:30616"/>
    </ligand>
</feature>
<feature type="domain" description="Protein kinase" evidence="8">
    <location>
        <begin position="678"/>
        <end position="908"/>
    </location>
</feature>
<evidence type="ECO:0000256" key="5">
    <source>
        <dbReference type="SAM" id="MobiDB-lite"/>
    </source>
</evidence>
<dbReference type="InParanoid" id="E1ZU30"/>
<dbReference type="InterPro" id="IPR000719">
    <property type="entry name" value="Prot_kinase_dom"/>
</dbReference>
<gene>
    <name evidence="9" type="ORF">CHLNCDRAFT_143410</name>
</gene>
<evidence type="ECO:0000256" key="2">
    <source>
        <dbReference type="ARBA" id="ARBA00022614"/>
    </source>
</evidence>
<dbReference type="PROSITE" id="PS50011">
    <property type="entry name" value="PROTEIN_KINASE_DOM"/>
    <property type="match status" value="1"/>
</dbReference>
<reference evidence="9 10" key="1">
    <citation type="journal article" date="2010" name="Plant Cell">
        <title>The Chlorella variabilis NC64A genome reveals adaptation to photosymbiosis, coevolution with viruses, and cryptic sex.</title>
        <authorList>
            <person name="Blanc G."/>
            <person name="Duncan G."/>
            <person name="Agarkova I."/>
            <person name="Borodovsky M."/>
            <person name="Gurnon J."/>
            <person name="Kuo A."/>
            <person name="Lindquist E."/>
            <person name="Lucas S."/>
            <person name="Pangilinan J."/>
            <person name="Polle J."/>
            <person name="Salamov A."/>
            <person name="Terry A."/>
            <person name="Yamada T."/>
            <person name="Dunigan D.D."/>
            <person name="Grigoriev I.V."/>
            <person name="Claverie J.M."/>
            <person name="Van Etten J.L."/>
        </authorList>
    </citation>
    <scope>NUCLEOTIDE SEQUENCE [LARGE SCALE GENOMIC DNA]</scope>
    <source>
        <strain evidence="9 10">NC64A</strain>
    </source>
</reference>
<keyword evidence="6" id="KW-0812">Transmembrane</keyword>
<feature type="signal peptide" evidence="7">
    <location>
        <begin position="1"/>
        <end position="15"/>
    </location>
</feature>
<dbReference type="Pfam" id="PF00069">
    <property type="entry name" value="Pkinase"/>
    <property type="match status" value="1"/>
</dbReference>
<name>E1ZU30_CHLVA</name>
<dbReference type="GO" id="GO:0005524">
    <property type="term" value="F:ATP binding"/>
    <property type="evidence" value="ECO:0007669"/>
    <property type="project" value="UniProtKB-UniRule"/>
</dbReference>
<dbReference type="GO" id="GO:0004672">
    <property type="term" value="F:protein kinase activity"/>
    <property type="evidence" value="ECO:0007669"/>
    <property type="project" value="InterPro"/>
</dbReference>
<evidence type="ECO:0000256" key="3">
    <source>
        <dbReference type="ARBA" id="ARBA00022737"/>
    </source>
</evidence>
<accession>E1ZU30</accession>
<keyword evidence="6" id="KW-0472">Membrane</keyword>
<dbReference type="EMBL" id="GL433889">
    <property type="protein sequence ID" value="EFN50664.1"/>
    <property type="molecule type" value="Genomic_DNA"/>
</dbReference>
<dbReference type="OrthoDB" id="512375at2759"/>
<keyword evidence="3" id="KW-0677">Repeat</keyword>
<keyword evidence="10" id="KW-1185">Reference proteome</keyword>
<keyword evidence="4" id="KW-0547">Nucleotide-binding</keyword>
<sequence>MVAFLMLALLLGSTADTDDNGEGAIMRALRDTRPNTDLLDRIRGTGWLPGSTRHHCTWNGVKCDSQGHVVSIYTLTVNYARASPGAQQTTPDNATGGREASAGPRAAGAAAPSPAASALLPELAQLRWLEVLNLEVVIPPSRPGPRPGGLPREWWLPGAFPRLKQLSIMAPSVDTVPLPELAPGVLPQLEVLKLELAALRTTLPASWGSSPAVLPALRELRLEAQFEGGLPPAWSGGFRRLQQLHLIHTQPSLPACLAPSALPAAQLPGAPAAGPPREPEEPPAGLPPQWALGFPNLALMQLSDLRIGGPFPPSWQTGFPALVDLHLVRSQLTGTLPELLLQRHQPPLEYLSLYANCFHGPLPDGWGLATEVETLNLAHNALAGPAFPPAWLRPGAMPRLKFFNLIGNRGLRGTLPANLAWPVLEQLELWGTRVEGSIPQEWCRAPFAQNLTAIWIAGTQVVPRLPPCAAEAMPNLELRTSQDATGTWGRSAQLPAPPPRRQLALAAALAAAAGGLAAAGAAGWVLWRCRTRGQAFRLANSDSQPLLPAQQHAGDGGKLPADLGAGLRPVRRARLAALLQAGSGAGRGAGIEMVPMMALPAALAHQLPGTEKGAGGSEDLAAGQSGSHTCQPPVSAAGAADVEEQEGQVGAPHSRQWGLNTTSLLLQSEELELVVGADGQLVELGEGAHAVVYLGKLSGSHVAVKVFELGSGVHSSAVWREAAMLRDCGHARIVPLFGVALKGQIVLLAMDLMKGGTLRAALQDAHKRAALHWLARGRQVAADVAGALDYLHRRNVMHGDLSSSNVLLDGSLAGHIGDLGMARFVAGSVLTAAGFCLTHAADIYSLGILLVELTTQQAVLKRGAWRLPLAPQECSPAVLALIERCTAADPLQRPSTAQVLQRLQAEGG</sequence>
<evidence type="ECO:0000256" key="4">
    <source>
        <dbReference type="PROSITE-ProRule" id="PRU10141"/>
    </source>
</evidence>
<feature type="region of interest" description="Disordered" evidence="5">
    <location>
        <begin position="267"/>
        <end position="287"/>
    </location>
</feature>
<dbReference type="Gene3D" id="1.10.510.10">
    <property type="entry name" value="Transferase(Phosphotransferase) domain 1"/>
    <property type="match status" value="1"/>
</dbReference>
<dbReference type="InterPro" id="IPR011009">
    <property type="entry name" value="Kinase-like_dom_sf"/>
</dbReference>
<comment type="subcellular location">
    <subcellularLocation>
        <location evidence="1">Cytoplasm</location>
        <location evidence="1">Cytoskeleton</location>
        <location evidence="1">Cilium axoneme</location>
    </subcellularLocation>
</comment>
<feature type="chain" id="PRO_5012429344" description="Protein kinase domain-containing protein" evidence="7">
    <location>
        <begin position="16"/>
        <end position="908"/>
    </location>
</feature>
<dbReference type="InterPro" id="IPR017441">
    <property type="entry name" value="Protein_kinase_ATP_BS"/>
</dbReference>
<evidence type="ECO:0000256" key="6">
    <source>
        <dbReference type="SAM" id="Phobius"/>
    </source>
</evidence>
<dbReference type="eggNOG" id="ENOG502QQPW">
    <property type="taxonomic scope" value="Eukaryota"/>
</dbReference>
<evidence type="ECO:0000259" key="8">
    <source>
        <dbReference type="PROSITE" id="PS50011"/>
    </source>
</evidence>
<dbReference type="KEGG" id="cvr:CHLNCDRAFT_143410"/>
<dbReference type="SUPFAM" id="SSF52047">
    <property type="entry name" value="RNI-like"/>
    <property type="match status" value="1"/>
</dbReference>
<dbReference type="Gene3D" id="3.80.10.10">
    <property type="entry name" value="Ribonuclease Inhibitor"/>
    <property type="match status" value="2"/>
</dbReference>
<feature type="region of interest" description="Disordered" evidence="5">
    <location>
        <begin position="609"/>
        <end position="654"/>
    </location>
</feature>
<dbReference type="InterPro" id="IPR032675">
    <property type="entry name" value="LRR_dom_sf"/>
</dbReference>
<dbReference type="PANTHER" id="PTHR48056">
    <property type="entry name" value="LRR RECEPTOR-LIKE SERINE/THREONINE-PROTEIN KINASE-RELATED"/>
    <property type="match status" value="1"/>
</dbReference>
<dbReference type="PROSITE" id="PS00107">
    <property type="entry name" value="PROTEIN_KINASE_ATP"/>
    <property type="match status" value="1"/>
</dbReference>
<dbReference type="PROSITE" id="PS00109">
    <property type="entry name" value="PROTEIN_KINASE_TYR"/>
    <property type="match status" value="1"/>
</dbReference>
<protein>
    <recommendedName>
        <fullName evidence="8">Protein kinase domain-containing protein</fullName>
    </recommendedName>
</protein>
<keyword evidence="2" id="KW-0433">Leucine-rich repeat</keyword>
<dbReference type="SUPFAM" id="SSF56112">
    <property type="entry name" value="Protein kinase-like (PK-like)"/>
    <property type="match status" value="1"/>
</dbReference>
<feature type="transmembrane region" description="Helical" evidence="6">
    <location>
        <begin position="503"/>
        <end position="527"/>
    </location>
</feature>
<evidence type="ECO:0000256" key="7">
    <source>
        <dbReference type="SAM" id="SignalP"/>
    </source>
</evidence>
<dbReference type="STRING" id="554065.E1ZU30"/>
<dbReference type="AlphaFoldDB" id="E1ZU30"/>
<feature type="region of interest" description="Disordered" evidence="5">
    <location>
        <begin position="83"/>
        <end position="113"/>
    </location>
</feature>
<dbReference type="InterPro" id="IPR008266">
    <property type="entry name" value="Tyr_kinase_AS"/>
</dbReference>
<dbReference type="OMA" id="CGHARIV"/>
<proteinExistence type="predicted"/>
<dbReference type="Proteomes" id="UP000008141">
    <property type="component" value="Unassembled WGS sequence"/>
</dbReference>
<evidence type="ECO:0000313" key="10">
    <source>
        <dbReference type="Proteomes" id="UP000008141"/>
    </source>
</evidence>